<dbReference type="Proteomes" id="UP001190825">
    <property type="component" value="Unassembled WGS sequence"/>
</dbReference>
<organism evidence="2">
    <name type="scientific">Sinorhizobium medicae</name>
    <dbReference type="NCBI Taxonomy" id="110321"/>
    <lineage>
        <taxon>Bacteria</taxon>
        <taxon>Pseudomonadati</taxon>
        <taxon>Pseudomonadota</taxon>
        <taxon>Alphaproteobacteria</taxon>
        <taxon>Hyphomicrobiales</taxon>
        <taxon>Rhizobiaceae</taxon>
        <taxon>Sinorhizobium/Ensifer group</taxon>
        <taxon>Sinorhizobium</taxon>
    </lineage>
</organism>
<name>A0A508X6E1_9HYPH</name>
<keyword evidence="3" id="KW-1185">Reference proteome</keyword>
<evidence type="ECO:0000313" key="2">
    <source>
        <dbReference type="EMBL" id="VTZ65421.1"/>
    </source>
</evidence>
<dbReference type="AlphaFoldDB" id="A0A508X6E1"/>
<evidence type="ECO:0000313" key="1">
    <source>
        <dbReference type="EMBL" id="PLU06559.1"/>
    </source>
</evidence>
<sequence>MLEDASVSVPVQFLLVYLEIIVINRHGGVVVAAGQPVVLINRRGDIDVTNLLGRLLFLPPPFQIVLAEACRPLLIKIQPPAQLVERRYVDLANSLLYPESHLMGVLRPLHGGEIDFASRSLGSVFFDVSRRLLLRWP</sequence>
<dbReference type="Proteomes" id="UP000507954">
    <property type="component" value="Unassembled WGS sequence"/>
</dbReference>
<dbReference type="EMBL" id="NBUC01000050">
    <property type="protein sequence ID" value="PLU06559.1"/>
    <property type="molecule type" value="Genomic_DNA"/>
</dbReference>
<proteinExistence type="predicted"/>
<reference evidence="1 3" key="2">
    <citation type="journal article" date="2018" name="FEMS Microbiol. Ecol.">
        <title>Co-invading symbiotic mutualists of Medicago polymorpha retain high ancestral diversity and contain diverse accessory genomes.</title>
        <authorList>
            <person name="Porter S.S."/>
            <person name="Faber-Hammond J.J."/>
            <person name="Friesen M.L."/>
        </authorList>
    </citation>
    <scope>NUCLEOTIDE SEQUENCE [LARGE SCALE GENOMIC DNA]</scope>
    <source>
        <strain evidence="1 3">Str16</strain>
    </source>
</reference>
<reference evidence="1" key="1">
    <citation type="submission" date="2017-04" db="EMBL/GenBank/DDBJ databases">
        <authorList>
            <person name="Porter S."/>
            <person name="Friesen M.L."/>
            <person name="Faber-Hammond J."/>
        </authorList>
    </citation>
    <scope>NUCLEOTIDE SEQUENCE</scope>
    <source>
        <strain evidence="1">Str16</strain>
    </source>
</reference>
<dbReference type="EMBL" id="CABFNB010000151">
    <property type="protein sequence ID" value="VTZ65421.1"/>
    <property type="molecule type" value="Genomic_DNA"/>
</dbReference>
<dbReference type="RefSeq" id="WP_101780075.1">
    <property type="nucleotide sequence ID" value="NZ_CABFNB010000151.1"/>
</dbReference>
<accession>A0A508X6E1</accession>
<protein>
    <submittedName>
        <fullName evidence="2">Uncharacterized protein</fullName>
    </submittedName>
</protein>
<reference evidence="2" key="3">
    <citation type="submission" date="2019-06" db="EMBL/GenBank/DDBJ databases">
        <authorList>
            <person name="Le Quere A."/>
            <person name="Colella S."/>
        </authorList>
    </citation>
    <scope>NUCLEOTIDE SEQUENCE</scope>
    <source>
        <strain evidence="2">EmedicaeMD41</strain>
    </source>
</reference>
<evidence type="ECO:0000313" key="3">
    <source>
        <dbReference type="Proteomes" id="UP001190825"/>
    </source>
</evidence>
<gene>
    <name evidence="1" type="ORF">BMJ33_06160</name>
    <name evidence="2" type="ORF">EMEDMD4_800003</name>
</gene>